<name>A0AAD7RGI2_9TELE</name>
<keyword evidence="3" id="KW-1185">Reference proteome</keyword>
<feature type="region of interest" description="Disordered" evidence="1">
    <location>
        <begin position="5"/>
        <end position="42"/>
    </location>
</feature>
<gene>
    <name evidence="2" type="ORF">AAFF_G00213590</name>
</gene>
<organism evidence="2 3">
    <name type="scientific">Aldrovandia affinis</name>
    <dbReference type="NCBI Taxonomy" id="143900"/>
    <lineage>
        <taxon>Eukaryota</taxon>
        <taxon>Metazoa</taxon>
        <taxon>Chordata</taxon>
        <taxon>Craniata</taxon>
        <taxon>Vertebrata</taxon>
        <taxon>Euteleostomi</taxon>
        <taxon>Actinopterygii</taxon>
        <taxon>Neopterygii</taxon>
        <taxon>Teleostei</taxon>
        <taxon>Notacanthiformes</taxon>
        <taxon>Halosauridae</taxon>
        <taxon>Aldrovandia</taxon>
    </lineage>
</organism>
<dbReference type="Proteomes" id="UP001221898">
    <property type="component" value="Unassembled WGS sequence"/>
</dbReference>
<dbReference type="AlphaFoldDB" id="A0AAD7RGI2"/>
<sequence length="111" mass="12644">MIRWRTVETATGETARRVVSRRDRSKTLPPLPTRPMKRKHALQRLGRGSVLPWRDTARVYGVDGCPRGNLRPEKHRFVSHKNERGPCAHAIYLRGGGRTPDSCHKAITLLL</sequence>
<evidence type="ECO:0000313" key="2">
    <source>
        <dbReference type="EMBL" id="KAJ8383896.1"/>
    </source>
</evidence>
<protein>
    <submittedName>
        <fullName evidence="2">Uncharacterized protein</fullName>
    </submittedName>
</protein>
<accession>A0AAD7RGI2</accession>
<reference evidence="2" key="1">
    <citation type="journal article" date="2023" name="Science">
        <title>Genome structures resolve the early diversification of teleost fishes.</title>
        <authorList>
            <person name="Parey E."/>
            <person name="Louis A."/>
            <person name="Montfort J."/>
            <person name="Bouchez O."/>
            <person name="Roques C."/>
            <person name="Iampietro C."/>
            <person name="Lluch J."/>
            <person name="Castinel A."/>
            <person name="Donnadieu C."/>
            <person name="Desvignes T."/>
            <person name="Floi Bucao C."/>
            <person name="Jouanno E."/>
            <person name="Wen M."/>
            <person name="Mejri S."/>
            <person name="Dirks R."/>
            <person name="Jansen H."/>
            <person name="Henkel C."/>
            <person name="Chen W.J."/>
            <person name="Zahm M."/>
            <person name="Cabau C."/>
            <person name="Klopp C."/>
            <person name="Thompson A.W."/>
            <person name="Robinson-Rechavi M."/>
            <person name="Braasch I."/>
            <person name="Lecointre G."/>
            <person name="Bobe J."/>
            <person name="Postlethwait J.H."/>
            <person name="Berthelot C."/>
            <person name="Roest Crollius H."/>
            <person name="Guiguen Y."/>
        </authorList>
    </citation>
    <scope>NUCLEOTIDE SEQUENCE</scope>
    <source>
        <strain evidence="2">NC1722</strain>
    </source>
</reference>
<feature type="compositionally biased region" description="Basic and acidic residues" evidence="1">
    <location>
        <begin position="14"/>
        <end position="26"/>
    </location>
</feature>
<evidence type="ECO:0000313" key="3">
    <source>
        <dbReference type="Proteomes" id="UP001221898"/>
    </source>
</evidence>
<proteinExistence type="predicted"/>
<evidence type="ECO:0000256" key="1">
    <source>
        <dbReference type="SAM" id="MobiDB-lite"/>
    </source>
</evidence>
<dbReference type="EMBL" id="JAINUG010000283">
    <property type="protein sequence ID" value="KAJ8383896.1"/>
    <property type="molecule type" value="Genomic_DNA"/>
</dbReference>
<comment type="caution">
    <text evidence="2">The sequence shown here is derived from an EMBL/GenBank/DDBJ whole genome shotgun (WGS) entry which is preliminary data.</text>
</comment>